<comment type="caution">
    <text evidence="2">The sequence shown here is derived from an EMBL/GenBank/DDBJ whole genome shotgun (WGS) entry which is preliminary data.</text>
</comment>
<accession>A0A9W6MEE7</accession>
<dbReference type="Proteomes" id="UP001143474">
    <property type="component" value="Unassembled WGS sequence"/>
</dbReference>
<feature type="signal peptide" evidence="1">
    <location>
        <begin position="1"/>
        <end position="24"/>
    </location>
</feature>
<feature type="chain" id="PRO_5040868214" evidence="1">
    <location>
        <begin position="25"/>
        <end position="266"/>
    </location>
</feature>
<evidence type="ECO:0000313" key="2">
    <source>
        <dbReference type="EMBL" id="GLK10783.1"/>
    </source>
</evidence>
<keyword evidence="3" id="KW-1185">Reference proteome</keyword>
<dbReference type="EMBL" id="BSEV01000009">
    <property type="protein sequence ID" value="GLK10783.1"/>
    <property type="molecule type" value="Genomic_DNA"/>
</dbReference>
<name>A0A9W6MEE7_9ACTN</name>
<reference evidence="2" key="1">
    <citation type="journal article" date="2014" name="Int. J. Syst. Evol. Microbiol.">
        <title>Complete genome sequence of Corynebacterium casei LMG S-19264T (=DSM 44701T), isolated from a smear-ripened cheese.</title>
        <authorList>
            <consortium name="US DOE Joint Genome Institute (JGI-PGF)"/>
            <person name="Walter F."/>
            <person name="Albersmeier A."/>
            <person name="Kalinowski J."/>
            <person name="Ruckert C."/>
        </authorList>
    </citation>
    <scope>NUCLEOTIDE SEQUENCE</scope>
    <source>
        <strain evidence="2">VKM Ac-2007</strain>
    </source>
</reference>
<protein>
    <submittedName>
        <fullName evidence="2">Uncharacterized protein</fullName>
    </submittedName>
</protein>
<dbReference type="AlphaFoldDB" id="A0A9W6MEE7"/>
<keyword evidence="1" id="KW-0732">Signal</keyword>
<organism evidence="2 3">
    <name type="scientific">Streptosporangium carneum</name>
    <dbReference type="NCBI Taxonomy" id="47481"/>
    <lineage>
        <taxon>Bacteria</taxon>
        <taxon>Bacillati</taxon>
        <taxon>Actinomycetota</taxon>
        <taxon>Actinomycetes</taxon>
        <taxon>Streptosporangiales</taxon>
        <taxon>Streptosporangiaceae</taxon>
        <taxon>Streptosporangium</taxon>
    </lineage>
</organism>
<evidence type="ECO:0000256" key="1">
    <source>
        <dbReference type="SAM" id="SignalP"/>
    </source>
</evidence>
<reference evidence="2" key="2">
    <citation type="submission" date="2023-01" db="EMBL/GenBank/DDBJ databases">
        <authorList>
            <person name="Sun Q."/>
            <person name="Evtushenko L."/>
        </authorList>
    </citation>
    <scope>NUCLEOTIDE SEQUENCE</scope>
    <source>
        <strain evidence="2">VKM Ac-2007</strain>
    </source>
</reference>
<sequence length="266" mass="28361">MKRLIGGVSVAAAAALAFAPAAQASSTGGAETAQSRGVPSMGVRFTDLSAVTEDGGSTPLVRRTGSFQFGKDGVAASDISSKPAAKAGDRPAWVGDRFAPQRTIRIGVTSYVSGGSYGARLPKGKTWYRTDKDVVDAGAWFGQIVNTAEPATLGTLLRHAKRSGGVYSGTVTFAELAEVSHWFRTTLPIRASDKTAVTFRLTLDRDRHPRRLTTSWRATGVFDSDDWEGRTINVETRFAGWGGRVTVKAPPASKVSTTLRDETEQH</sequence>
<dbReference type="RefSeq" id="WP_271219194.1">
    <property type="nucleotide sequence ID" value="NZ_BAAAVD010000039.1"/>
</dbReference>
<evidence type="ECO:0000313" key="3">
    <source>
        <dbReference type="Proteomes" id="UP001143474"/>
    </source>
</evidence>
<proteinExistence type="predicted"/>
<gene>
    <name evidence="2" type="ORF">GCM10017600_41890</name>
</gene>